<protein>
    <submittedName>
        <fullName evidence="2">Protein phosphatase 2C and cyclic nucleotide-binding/kinase domain-containing protein</fullName>
    </submittedName>
</protein>
<dbReference type="EMBL" id="KQ998943">
    <property type="protein sequence ID" value="KZV42864.1"/>
    <property type="molecule type" value="Genomic_DNA"/>
</dbReference>
<organism evidence="2 3">
    <name type="scientific">Dorcoceras hygrometricum</name>
    <dbReference type="NCBI Taxonomy" id="472368"/>
    <lineage>
        <taxon>Eukaryota</taxon>
        <taxon>Viridiplantae</taxon>
        <taxon>Streptophyta</taxon>
        <taxon>Embryophyta</taxon>
        <taxon>Tracheophyta</taxon>
        <taxon>Spermatophyta</taxon>
        <taxon>Magnoliopsida</taxon>
        <taxon>eudicotyledons</taxon>
        <taxon>Gunneridae</taxon>
        <taxon>Pentapetalae</taxon>
        <taxon>asterids</taxon>
        <taxon>lamiids</taxon>
        <taxon>Lamiales</taxon>
        <taxon>Gesneriaceae</taxon>
        <taxon>Didymocarpoideae</taxon>
        <taxon>Trichosporeae</taxon>
        <taxon>Loxocarpinae</taxon>
        <taxon>Dorcoceras</taxon>
    </lineage>
</organism>
<feature type="compositionally biased region" description="Basic and acidic residues" evidence="1">
    <location>
        <begin position="64"/>
        <end position="84"/>
    </location>
</feature>
<feature type="compositionally biased region" description="Basic residues" evidence="1">
    <location>
        <begin position="1"/>
        <end position="14"/>
    </location>
</feature>
<keyword evidence="2" id="KW-0808">Transferase</keyword>
<feature type="compositionally biased region" description="Polar residues" evidence="1">
    <location>
        <begin position="16"/>
        <end position="25"/>
    </location>
</feature>
<name>A0A2Z7C7J8_9LAMI</name>
<gene>
    <name evidence="2" type="ORF">F511_17468</name>
</gene>
<dbReference type="GO" id="GO:0016301">
    <property type="term" value="F:kinase activity"/>
    <property type="evidence" value="ECO:0007669"/>
    <property type="project" value="UniProtKB-KW"/>
</dbReference>
<evidence type="ECO:0000256" key="1">
    <source>
        <dbReference type="SAM" id="MobiDB-lite"/>
    </source>
</evidence>
<evidence type="ECO:0000313" key="2">
    <source>
        <dbReference type="EMBL" id="KZV42864.1"/>
    </source>
</evidence>
<dbReference type="AlphaFoldDB" id="A0A2Z7C7J8"/>
<reference evidence="2 3" key="1">
    <citation type="journal article" date="2015" name="Proc. Natl. Acad. Sci. U.S.A.">
        <title>The resurrection genome of Boea hygrometrica: A blueprint for survival of dehydration.</title>
        <authorList>
            <person name="Xiao L."/>
            <person name="Yang G."/>
            <person name="Zhang L."/>
            <person name="Yang X."/>
            <person name="Zhao S."/>
            <person name="Ji Z."/>
            <person name="Zhou Q."/>
            <person name="Hu M."/>
            <person name="Wang Y."/>
            <person name="Chen M."/>
            <person name="Xu Y."/>
            <person name="Jin H."/>
            <person name="Xiao X."/>
            <person name="Hu G."/>
            <person name="Bao F."/>
            <person name="Hu Y."/>
            <person name="Wan P."/>
            <person name="Li L."/>
            <person name="Deng X."/>
            <person name="Kuang T."/>
            <person name="Xiang C."/>
            <person name="Zhu J.K."/>
            <person name="Oliver M.J."/>
            <person name="He Y."/>
        </authorList>
    </citation>
    <scope>NUCLEOTIDE SEQUENCE [LARGE SCALE GENOMIC DNA]</scope>
    <source>
        <strain evidence="3">cv. XS01</strain>
    </source>
</reference>
<feature type="region of interest" description="Disordered" evidence="1">
    <location>
        <begin position="1"/>
        <end position="92"/>
    </location>
</feature>
<sequence>MKSRATQGRTHHRATSGATPLNTRAISAAPMAGQRATIARPTHVQGPPIAQQASACVGHRPERKRPSTGRDVRLASRPAARDDASENLGFDTTVGEPWRIRIAPPGLTRSARTDSPRQVGRNNFRRTAAAVATSGDGGGFE</sequence>
<keyword evidence="2" id="KW-0418">Kinase</keyword>
<proteinExistence type="predicted"/>
<accession>A0A2Z7C7J8</accession>
<feature type="region of interest" description="Disordered" evidence="1">
    <location>
        <begin position="105"/>
        <end position="141"/>
    </location>
</feature>
<keyword evidence="3" id="KW-1185">Reference proteome</keyword>
<dbReference type="Proteomes" id="UP000250235">
    <property type="component" value="Unassembled WGS sequence"/>
</dbReference>
<evidence type="ECO:0000313" key="3">
    <source>
        <dbReference type="Proteomes" id="UP000250235"/>
    </source>
</evidence>